<name>A0A4Y2KSZ8_ARAVE</name>
<comment type="caution">
    <text evidence="1">The sequence shown here is derived from an EMBL/GenBank/DDBJ whole genome shotgun (WGS) entry which is preliminary data.</text>
</comment>
<gene>
    <name evidence="1" type="ORF">AVEN_9609_1</name>
</gene>
<sequence>MHSLITNFTLIPVASGRLQKSHRLIPRLERTSSVPKPQSSLTAQRRLGNSPSPLFCLRYCPLMGGRNNQGCQVELTMIDAIPTGLLPQKIPFFDICR</sequence>
<dbReference type="Proteomes" id="UP000499080">
    <property type="component" value="Unassembled WGS sequence"/>
</dbReference>
<protein>
    <submittedName>
        <fullName evidence="1">Uncharacterized protein</fullName>
    </submittedName>
</protein>
<evidence type="ECO:0000313" key="1">
    <source>
        <dbReference type="EMBL" id="GBN04623.1"/>
    </source>
</evidence>
<dbReference type="EMBL" id="BGPR01004901">
    <property type="protein sequence ID" value="GBN04623.1"/>
    <property type="molecule type" value="Genomic_DNA"/>
</dbReference>
<reference evidence="1 2" key="1">
    <citation type="journal article" date="2019" name="Sci. Rep.">
        <title>Orb-weaving spider Araneus ventricosus genome elucidates the spidroin gene catalogue.</title>
        <authorList>
            <person name="Kono N."/>
            <person name="Nakamura H."/>
            <person name="Ohtoshi R."/>
            <person name="Moran D.A.P."/>
            <person name="Shinohara A."/>
            <person name="Yoshida Y."/>
            <person name="Fujiwara M."/>
            <person name="Mori M."/>
            <person name="Tomita M."/>
            <person name="Arakawa K."/>
        </authorList>
    </citation>
    <scope>NUCLEOTIDE SEQUENCE [LARGE SCALE GENOMIC DNA]</scope>
</reference>
<proteinExistence type="predicted"/>
<dbReference type="AlphaFoldDB" id="A0A4Y2KSZ8"/>
<evidence type="ECO:0000313" key="2">
    <source>
        <dbReference type="Proteomes" id="UP000499080"/>
    </source>
</evidence>
<organism evidence="1 2">
    <name type="scientific">Araneus ventricosus</name>
    <name type="common">Orbweaver spider</name>
    <name type="synonym">Epeira ventricosa</name>
    <dbReference type="NCBI Taxonomy" id="182803"/>
    <lineage>
        <taxon>Eukaryota</taxon>
        <taxon>Metazoa</taxon>
        <taxon>Ecdysozoa</taxon>
        <taxon>Arthropoda</taxon>
        <taxon>Chelicerata</taxon>
        <taxon>Arachnida</taxon>
        <taxon>Araneae</taxon>
        <taxon>Araneomorphae</taxon>
        <taxon>Entelegynae</taxon>
        <taxon>Araneoidea</taxon>
        <taxon>Araneidae</taxon>
        <taxon>Araneus</taxon>
    </lineage>
</organism>
<accession>A0A4Y2KSZ8</accession>
<keyword evidence="2" id="KW-1185">Reference proteome</keyword>